<sequence length="67" mass="8172">MKRKMLFRAMCGEERLFFYSFHIKSARLPVNVFEDVMHQLLRNERLEDFVFHETLEDVFVALHPVEQ</sequence>
<accession>A0A101JSM6</accession>
<dbReference type="AlphaFoldDB" id="A0A101JSM6"/>
<dbReference type="EMBL" id="LMBR01000029">
    <property type="protein sequence ID" value="KUL32282.1"/>
    <property type="molecule type" value="Genomic_DNA"/>
</dbReference>
<organism evidence="1 2">
    <name type="scientific">Chlorobium limicola</name>
    <dbReference type="NCBI Taxonomy" id="1092"/>
    <lineage>
        <taxon>Bacteria</taxon>
        <taxon>Pseudomonadati</taxon>
        <taxon>Chlorobiota</taxon>
        <taxon>Chlorobiia</taxon>
        <taxon>Chlorobiales</taxon>
        <taxon>Chlorobiaceae</taxon>
        <taxon>Chlorobium/Pelodictyon group</taxon>
        <taxon>Chlorobium</taxon>
    </lineage>
</organism>
<evidence type="ECO:0000313" key="2">
    <source>
        <dbReference type="Proteomes" id="UP000053937"/>
    </source>
</evidence>
<name>A0A101JSM6_CHLLI</name>
<proteinExistence type="predicted"/>
<gene>
    <name evidence="1" type="ORF">ASB62_01915</name>
</gene>
<protein>
    <submittedName>
        <fullName evidence="1">Uncharacterized protein</fullName>
    </submittedName>
</protein>
<comment type="caution">
    <text evidence="1">The sequence shown here is derived from an EMBL/GenBank/DDBJ whole genome shotgun (WGS) entry which is preliminary data.</text>
</comment>
<dbReference type="Proteomes" id="UP000053937">
    <property type="component" value="Unassembled WGS sequence"/>
</dbReference>
<reference evidence="1 2" key="1">
    <citation type="submission" date="2015-10" db="EMBL/GenBank/DDBJ databases">
        <title>Draft Genome Sequence of Chlorobium limicola strain Frasassi Growing under Artificial Lighting in the Frasassi Cave System.</title>
        <authorList>
            <person name="Mansor M."/>
            <person name="Macalady J."/>
        </authorList>
    </citation>
    <scope>NUCLEOTIDE SEQUENCE [LARGE SCALE GENOMIC DNA]</scope>
    <source>
        <strain evidence="1 2">Frasassi</strain>
    </source>
</reference>
<keyword evidence="2" id="KW-1185">Reference proteome</keyword>
<evidence type="ECO:0000313" key="1">
    <source>
        <dbReference type="EMBL" id="KUL32282.1"/>
    </source>
</evidence>